<protein>
    <submittedName>
        <fullName evidence="2">Uncharacterized protein</fullName>
    </submittedName>
</protein>
<keyword evidence="1" id="KW-0812">Transmembrane</keyword>
<dbReference type="VEuPathDB" id="FungiDB:TERG_00731"/>
<evidence type="ECO:0000256" key="1">
    <source>
        <dbReference type="SAM" id="Phobius"/>
    </source>
</evidence>
<name>A0A178ET45_TRIRU</name>
<feature type="transmembrane region" description="Helical" evidence="1">
    <location>
        <begin position="99"/>
        <end position="119"/>
    </location>
</feature>
<dbReference type="EMBL" id="LHPM01000018">
    <property type="protein sequence ID" value="OAL63231.1"/>
    <property type="molecule type" value="Genomic_DNA"/>
</dbReference>
<reference evidence="2 3" key="1">
    <citation type="submission" date="2016-05" db="EMBL/GenBank/DDBJ databases">
        <title>Genome sequencing of Trichophyton rubrum CMCC(F)T1i isolated from hair.</title>
        <authorList>
            <person name="Zhan P."/>
            <person name="Tao Y."/>
            <person name="Liu W."/>
        </authorList>
    </citation>
    <scope>NUCLEOTIDE SEQUENCE [LARGE SCALE GENOMIC DNA]</scope>
    <source>
        <strain evidence="3">CMCC(F)T1i</strain>
    </source>
</reference>
<keyword evidence="1" id="KW-1133">Transmembrane helix</keyword>
<proteinExistence type="predicted"/>
<keyword evidence="1" id="KW-0472">Membrane</keyword>
<gene>
    <name evidence="2" type="ORF">A7C99_5621</name>
</gene>
<accession>A0A178ET45</accession>
<evidence type="ECO:0000313" key="3">
    <source>
        <dbReference type="Proteomes" id="UP000243015"/>
    </source>
</evidence>
<evidence type="ECO:0000313" key="2">
    <source>
        <dbReference type="EMBL" id="OAL63231.1"/>
    </source>
</evidence>
<sequence length="143" mass="16142">MVTGQLVERDRLSRDDFGLLEELYPELKKAKVLQDDGTFVSKRASLLVKSCGIAERRHFANDKILKPMFQNHVPEMPDFAQHAFPHPARPRQRASEGRGLLAVTSTFWAGIANCFWWSFLGFEGLDPTSSARQGKARQARVQG</sequence>
<dbReference type="Proteomes" id="UP000243015">
    <property type="component" value="Unassembled WGS sequence"/>
</dbReference>
<organism evidence="2 3">
    <name type="scientific">Trichophyton rubrum</name>
    <name type="common">Athlete's foot fungus</name>
    <name type="synonym">Epidermophyton rubrum</name>
    <dbReference type="NCBI Taxonomy" id="5551"/>
    <lineage>
        <taxon>Eukaryota</taxon>
        <taxon>Fungi</taxon>
        <taxon>Dikarya</taxon>
        <taxon>Ascomycota</taxon>
        <taxon>Pezizomycotina</taxon>
        <taxon>Eurotiomycetes</taxon>
        <taxon>Eurotiomycetidae</taxon>
        <taxon>Onygenales</taxon>
        <taxon>Arthrodermataceae</taxon>
        <taxon>Trichophyton</taxon>
    </lineage>
</organism>
<comment type="caution">
    <text evidence="2">The sequence shown here is derived from an EMBL/GenBank/DDBJ whole genome shotgun (WGS) entry which is preliminary data.</text>
</comment>
<dbReference type="AlphaFoldDB" id="A0A178ET45"/>